<dbReference type="HOGENOM" id="CLU_000178_7_1_1"/>
<dbReference type="STRING" id="1858805.M5G050"/>
<dbReference type="GO" id="GO:0005737">
    <property type="term" value="C:cytoplasm"/>
    <property type="evidence" value="ECO:0007669"/>
    <property type="project" value="TreeGrafter"/>
</dbReference>
<organism evidence="15 16">
    <name type="scientific">Dacryopinax primogenitus (strain DJM 731)</name>
    <name type="common">Brown rot fungus</name>
    <dbReference type="NCBI Taxonomy" id="1858805"/>
    <lineage>
        <taxon>Eukaryota</taxon>
        <taxon>Fungi</taxon>
        <taxon>Dikarya</taxon>
        <taxon>Basidiomycota</taxon>
        <taxon>Agaricomycotina</taxon>
        <taxon>Dacrymycetes</taxon>
        <taxon>Dacrymycetales</taxon>
        <taxon>Dacrymycetaceae</taxon>
        <taxon>Dacryopinax</taxon>
    </lineage>
</organism>
<dbReference type="InterPro" id="IPR036940">
    <property type="entry name" value="PI3/4_kinase_cat_sf"/>
</dbReference>
<dbReference type="GO" id="GO:0031931">
    <property type="term" value="C:TORC1 complex"/>
    <property type="evidence" value="ECO:0007669"/>
    <property type="project" value="TreeGrafter"/>
</dbReference>
<evidence type="ECO:0000256" key="4">
    <source>
        <dbReference type="ARBA" id="ARBA00022737"/>
    </source>
</evidence>
<accession>M5G050</accession>
<evidence type="ECO:0000256" key="1">
    <source>
        <dbReference type="ARBA" id="ARBA00011031"/>
    </source>
</evidence>
<dbReference type="RefSeq" id="XP_040630530.1">
    <property type="nucleotide sequence ID" value="XM_040776261.1"/>
</dbReference>
<dbReference type="Pfam" id="PF02260">
    <property type="entry name" value="FATC"/>
    <property type="match status" value="1"/>
</dbReference>
<dbReference type="PROSITE" id="PS51190">
    <property type="entry name" value="FATC"/>
    <property type="match status" value="1"/>
</dbReference>
<dbReference type="SMART" id="SM01345">
    <property type="entry name" value="Rapamycin_bind"/>
    <property type="match status" value="1"/>
</dbReference>
<keyword evidence="16" id="KW-1185">Reference proteome</keyword>
<evidence type="ECO:0000256" key="8">
    <source>
        <dbReference type="ARBA" id="ARBA00023306"/>
    </source>
</evidence>
<evidence type="ECO:0000256" key="2">
    <source>
        <dbReference type="ARBA" id="ARBA00022527"/>
    </source>
</evidence>
<proteinExistence type="inferred from homology"/>
<dbReference type="GeneID" id="63691323"/>
<dbReference type="SMART" id="SM00146">
    <property type="entry name" value="PI3Kc"/>
    <property type="match status" value="1"/>
</dbReference>
<evidence type="ECO:0000313" key="16">
    <source>
        <dbReference type="Proteomes" id="UP000030653"/>
    </source>
</evidence>
<comment type="similarity">
    <text evidence="1 11">Belongs to the PI3/PI4-kinase family.</text>
</comment>
<dbReference type="Gene3D" id="1.20.120.150">
    <property type="entry name" value="FKBP12-rapamycin binding domain"/>
    <property type="match status" value="1"/>
</dbReference>
<evidence type="ECO:0000256" key="7">
    <source>
        <dbReference type="ARBA" id="ARBA00022840"/>
    </source>
</evidence>
<dbReference type="Proteomes" id="UP000030653">
    <property type="component" value="Unassembled WGS sequence"/>
</dbReference>
<name>M5G050_DACPD</name>
<evidence type="ECO:0000256" key="11">
    <source>
        <dbReference type="RuleBase" id="RU364109"/>
    </source>
</evidence>
<dbReference type="Gene3D" id="1.10.1070.11">
    <property type="entry name" value="Phosphatidylinositol 3-/4-kinase, catalytic domain"/>
    <property type="match status" value="1"/>
</dbReference>
<evidence type="ECO:0000256" key="6">
    <source>
        <dbReference type="ARBA" id="ARBA00022777"/>
    </source>
</evidence>
<dbReference type="SUPFAM" id="SSF47212">
    <property type="entry name" value="FKBP12-rapamycin-binding domain of FKBP-rapamycin-associated protein (FRAP)"/>
    <property type="match status" value="1"/>
</dbReference>
<dbReference type="PANTHER" id="PTHR11139:SF9">
    <property type="entry name" value="SERINE_THREONINE-PROTEIN KINASE MTOR"/>
    <property type="match status" value="1"/>
</dbReference>
<feature type="domain" description="FATC" evidence="14">
    <location>
        <begin position="2327"/>
        <end position="2359"/>
    </location>
</feature>
<dbReference type="InterPro" id="IPR009076">
    <property type="entry name" value="FRB_dom"/>
</dbReference>
<gene>
    <name evidence="15" type="ORF">DACRYDRAFT_77311</name>
</gene>
<dbReference type="EMBL" id="JH795859">
    <property type="protein sequence ID" value="EJU03636.1"/>
    <property type="molecule type" value="Genomic_DNA"/>
</dbReference>
<dbReference type="InterPro" id="IPR011009">
    <property type="entry name" value="Kinase-like_dom_sf"/>
</dbReference>
<dbReference type="InterPro" id="IPR000403">
    <property type="entry name" value="PI3/4_kinase_cat_dom"/>
</dbReference>
<dbReference type="InterPro" id="IPR018936">
    <property type="entry name" value="PI3/4_kinase_CS"/>
</dbReference>
<dbReference type="GO" id="GO:0038202">
    <property type="term" value="P:TORC1 signaling"/>
    <property type="evidence" value="ECO:0007669"/>
    <property type="project" value="TreeGrafter"/>
</dbReference>
<keyword evidence="3 11" id="KW-0808">Transferase</keyword>
<dbReference type="InterPro" id="IPR036738">
    <property type="entry name" value="FRB_sf"/>
</dbReference>
<evidence type="ECO:0000259" key="14">
    <source>
        <dbReference type="PROSITE" id="PS51190"/>
    </source>
</evidence>
<dbReference type="GO" id="GO:0044877">
    <property type="term" value="F:protein-containing complex binding"/>
    <property type="evidence" value="ECO:0007669"/>
    <property type="project" value="InterPro"/>
</dbReference>
<protein>
    <recommendedName>
        <fullName evidence="11">Serine/threonine-protein kinase TOR</fullName>
        <ecNumber evidence="11">2.7.11.1</ecNumber>
    </recommendedName>
</protein>
<dbReference type="GO" id="GO:0005524">
    <property type="term" value="F:ATP binding"/>
    <property type="evidence" value="ECO:0007669"/>
    <property type="project" value="UniProtKB-KW"/>
</dbReference>
<sequence length="2359" mass="267959">MAAPDPSDPIYKQFQLMRTKDERVRQAAGAELKAMVAASISELSPDAVGKFWNDRVMPRVFELIRSQQAHEALAGIYVTELMSEIPRDDKVEGERTLFRFWNYIRPMLPNNDPVIMVAAAHALGVIAERGGANFADHFIPFEVPRSIEVLQPGQPESPRWVAVLVLKELARRIPAYFHTQVFQVLNNIWVLLRDTRVQVREAAAELLSACLEILRDRDRHLKDAAFMKLVVEATQGCQSSNVESIHGSLLAFRSLFLSSDMCLRDSYVDSMELVWRYRDYKDPLIRRTVVGLLPTMVFYDTQSFSTHFLHRVMGYLMAQLKKPVERGSAFLAIGHIAQGVTSEMKIFLDGIVAAIKDCLQQHGSKRNAPPEESIFQCIGFLASAVGPNLTRLLHDILDLMFACGLSEALRQALEDIVRHIPPMLRIIQDRLLHLLSQVLCGHPYRPPSVASSAHATHNAPMPREAPVGVPNKRDQDITLALTTLGTFDFTGHALSDFTRTCALPYIEDDDPKIRQEAALTCCHLFMRDPICHQTSVHAMRIISDVLDKLLAVGIADPDAYTRQRVLGALDERFDRHLSQAENIRAIFIGLNDEVFAVRQIAVKLVGRLANHNPACVMPPLRKAIIQLLTEMEYSAVTRDKEESARLLTLLIGATQRLIKPYAVPVLKVLLPKVKDKSTTVVTQVLNCLGELAVVGGDDLSPHIKDIMELILTNLQDQSSFAKREAALRALGSFCSHTGYVIEPYLDYPQILPLLIRFLNETERRQEFRREVIKVMGILGALDPYKDKLSNKRMDDAIGHAAVTHNIFDLAWLMNTAGATSDEYFQTAAMNSLAKLLQDSSFSDRHTNVIESILAIYRTQGLKCVAFLPHIIPAFLAVIRSPVATAHDFYISELSKLIGIIKQHIRGFLPEVVALFGDLWHIEHPLPPLVSLAEALAKALEGEFKVHLPAILPKLLEALSAKSTDVLTLQTNVLHAFYTFGSDIEEYMHLVLPAILRTCESTEARVQLRKSAIHTIGRLSKKVNFADHASRIVHALARVLMGSNQELRMAVMDTLCALLFQLNSDFTVFLSMINKLVVRYNIRHPNYDKLVGKLLNGEPLPPEFGQIESFDQDKVEASAPAEITRLTVNQQHLKQAWDVSQVSNAEDWMEWIRHLAVELLRESPSHALRACAGTASTHLTLARELFNAAFISCWGQLYDTYQEDFVRSIEIAITTPEVPPEIINILLGLCEFMEHDDRPLGISIRVLGREALKHHAYAKALHYKELEFIQEKDKGGATSLVEDLINVNTKLQQPDAAWGILVLAREEYGMPQREEWYEKLGRWQEALEAYESKDLTDEESPEIAIGKMRCYHALGEWALLADQVQNHWVDADSEERRQVAPLAAAAAWSQRHWDLMEDYISAMKLDTPDRSFYRAILAIHRNQFGKAAQQINKTRDLLDTELTGLIRESYTRAYSTVVRIQMLSELEEIIEYKQLRDVDVELKASMRGTWTKRLRGCQPDVEVWQRILQVRSLVLTPADDVDTWIKFANLCRKSDRMQIAEKTLNSLLGQDEERPRPDGYKAPPNVIYAHLKYMWAEGNQRLETLNYLHDFADRMAADLGVPMNDDSRIANLIINPRTNKFTKLLARCHLKQGQWRMDIDDQWKQSSAPMVLHSFYLATKFDPDWYKAWHTWALANFDVVTYADDPATHGGEGLPTAVFVQHIVAAVRGFFRSIALRPGNALQDTLRLLTLWFKYAQQGDVNGVIAEGFSSVTVDTWLEVIPQIIARIQMPNPNIRRLINQVLSDLGKAHPQALVYPLAVASKSPSLARKNAALYVLDRMREHSKEVVDQALMVSKELVRVAILWHEQWYEALEEASKIYFGDKNPEGMIVHLEHLHDMLDQGPETFRETSFVQSFGTELRQAREHCRRFRAYGDSADLNKAWDIYYVVWKKIQKSIPHLTTIELQYTSPELLKARDLKVAVPGTYRSGKEIIGIASFNMTLSVIASKQHPRRLSIKGVDGREYQYLLKGHEDLRQDERVMQLFSLVNDLLAIDPQSFKRQLHIQRYAVIPLSPNSGLLGWVQNSDTMHVLVKEYREARQILMNIEQRLMLQMAPDYENVPLLQKVEVFEYALDNTTGQDLYRVLWLKSQNSEAWLERRSTFTRSLAVTSMVGHILGLGDRHPSNLLLDRKSGKMIHIDFGDCFEIAMHREKYPERIPFRLTRMLTHAMEVSGIHGSYKHTCEITMQVLRDNKESLLALMEAFVYDPLISWRLTQDPDDRVMTRAQGENAIVDTRATGPARRPPKSDENEIFNNIDGNPRLGGINERAVAVFNRVQNKLLGQEFQENVSLPVSVQVEKLISQAASLENLCQCFMGWCAFW</sequence>
<evidence type="ECO:0000259" key="13">
    <source>
        <dbReference type="PROSITE" id="PS51189"/>
    </source>
</evidence>
<evidence type="ECO:0000313" key="15">
    <source>
        <dbReference type="EMBL" id="EJU03636.1"/>
    </source>
</evidence>
<dbReference type="PROSITE" id="PS50290">
    <property type="entry name" value="PI3_4_KINASE_3"/>
    <property type="match status" value="1"/>
</dbReference>
<dbReference type="InterPro" id="IPR026683">
    <property type="entry name" value="TOR_cat"/>
</dbReference>
<dbReference type="InterPro" id="IPR011989">
    <property type="entry name" value="ARM-like"/>
</dbReference>
<keyword evidence="6 11" id="KW-0418">Kinase</keyword>
<dbReference type="Pfam" id="PF23593">
    <property type="entry name" value="HEAT_ATR"/>
    <property type="match status" value="1"/>
</dbReference>
<dbReference type="GO" id="GO:0005886">
    <property type="term" value="C:plasma membrane"/>
    <property type="evidence" value="ECO:0007669"/>
    <property type="project" value="UniProtKB-ARBA"/>
</dbReference>
<dbReference type="Pfam" id="PF02259">
    <property type="entry name" value="FAT"/>
    <property type="match status" value="1"/>
</dbReference>
<dbReference type="FunFam" id="1.20.120.150:FF:000001">
    <property type="entry name" value="Serine/threonine-protein kinase TOR"/>
    <property type="match status" value="1"/>
</dbReference>
<dbReference type="SMART" id="SM01346">
    <property type="entry name" value="DUF3385"/>
    <property type="match status" value="1"/>
</dbReference>
<dbReference type="OMA" id="MRQHSAK"/>
<dbReference type="OrthoDB" id="381190at2759"/>
<dbReference type="PROSITE" id="PS51189">
    <property type="entry name" value="FAT"/>
    <property type="match status" value="1"/>
</dbReference>
<dbReference type="FunFam" id="1.10.1070.11:FF:000029">
    <property type="entry name" value="Serine/threonine-protein kinase TOR"/>
    <property type="match status" value="1"/>
</dbReference>
<dbReference type="InterPro" id="IPR057564">
    <property type="entry name" value="HEAT_ATR"/>
</dbReference>
<dbReference type="FunFam" id="3.30.1010.10:FF:000006">
    <property type="entry name" value="Serine/threonine-protein kinase TOR"/>
    <property type="match status" value="1"/>
</dbReference>
<keyword evidence="2 11" id="KW-0723">Serine/threonine-protein kinase</keyword>
<dbReference type="InterPro" id="IPR057546">
    <property type="entry name" value="HEAT_GCN1"/>
</dbReference>
<dbReference type="Gene3D" id="3.30.1010.10">
    <property type="entry name" value="Phosphatidylinositol 3-kinase Catalytic Subunit, Chain A, domain 4"/>
    <property type="match status" value="1"/>
</dbReference>
<dbReference type="InterPro" id="IPR016024">
    <property type="entry name" value="ARM-type_fold"/>
</dbReference>
<feature type="domain" description="FAT" evidence="13">
    <location>
        <begin position="1245"/>
        <end position="1803"/>
    </location>
</feature>
<dbReference type="FunFam" id="1.25.10.10:FF:000371">
    <property type="entry name" value="Serine/threonine-protein kinase TOR"/>
    <property type="match status" value="1"/>
</dbReference>
<dbReference type="SUPFAM" id="SSF48371">
    <property type="entry name" value="ARM repeat"/>
    <property type="match status" value="2"/>
</dbReference>
<dbReference type="InterPro" id="IPR050517">
    <property type="entry name" value="DDR_Repair_Kinase"/>
</dbReference>
<dbReference type="CDD" id="cd05169">
    <property type="entry name" value="PIKKc_TOR"/>
    <property type="match status" value="1"/>
</dbReference>
<dbReference type="Pfam" id="PF23271">
    <property type="entry name" value="HEAT_GCN1"/>
    <property type="match status" value="1"/>
</dbReference>
<dbReference type="InterPro" id="IPR024585">
    <property type="entry name" value="mTOR_dom"/>
</dbReference>
<dbReference type="PANTHER" id="PTHR11139">
    <property type="entry name" value="ATAXIA TELANGIECTASIA MUTATED ATM -RELATED"/>
    <property type="match status" value="1"/>
</dbReference>
<keyword evidence="7 11" id="KW-0067">ATP-binding</keyword>
<dbReference type="EC" id="2.7.11.1" evidence="11"/>
<dbReference type="Gene3D" id="1.25.10.10">
    <property type="entry name" value="Leucine-rich Repeat Variant"/>
    <property type="match status" value="3"/>
</dbReference>
<feature type="domain" description="PI3K/PI4K catalytic" evidence="12">
    <location>
        <begin position="1977"/>
        <end position="2291"/>
    </location>
</feature>
<dbReference type="Pfam" id="PF08771">
    <property type="entry name" value="FRB_dom"/>
    <property type="match status" value="1"/>
</dbReference>
<evidence type="ECO:0000256" key="5">
    <source>
        <dbReference type="ARBA" id="ARBA00022741"/>
    </source>
</evidence>
<comment type="catalytic activity">
    <reaction evidence="9 11">
        <text>L-threonyl-[protein] + ATP = O-phospho-L-threonyl-[protein] + ADP + H(+)</text>
        <dbReference type="Rhea" id="RHEA:46608"/>
        <dbReference type="Rhea" id="RHEA-COMP:11060"/>
        <dbReference type="Rhea" id="RHEA-COMP:11605"/>
        <dbReference type="ChEBI" id="CHEBI:15378"/>
        <dbReference type="ChEBI" id="CHEBI:30013"/>
        <dbReference type="ChEBI" id="CHEBI:30616"/>
        <dbReference type="ChEBI" id="CHEBI:61977"/>
        <dbReference type="ChEBI" id="CHEBI:456216"/>
        <dbReference type="EC" id="2.7.11.1"/>
    </reaction>
</comment>
<evidence type="ECO:0000256" key="10">
    <source>
        <dbReference type="ARBA" id="ARBA00048679"/>
    </source>
</evidence>
<dbReference type="InterPro" id="IPR014009">
    <property type="entry name" value="PIK_FAT"/>
</dbReference>
<dbReference type="GO" id="GO:0016242">
    <property type="term" value="P:negative regulation of macroautophagy"/>
    <property type="evidence" value="ECO:0007669"/>
    <property type="project" value="TreeGrafter"/>
</dbReference>
<dbReference type="GO" id="GO:0005634">
    <property type="term" value="C:nucleus"/>
    <property type="evidence" value="ECO:0007669"/>
    <property type="project" value="TreeGrafter"/>
</dbReference>
<reference evidence="15 16" key="1">
    <citation type="journal article" date="2012" name="Science">
        <title>The Paleozoic origin of enzymatic lignin decomposition reconstructed from 31 fungal genomes.</title>
        <authorList>
            <person name="Floudas D."/>
            <person name="Binder M."/>
            <person name="Riley R."/>
            <person name="Barry K."/>
            <person name="Blanchette R.A."/>
            <person name="Henrissat B."/>
            <person name="Martinez A.T."/>
            <person name="Otillar R."/>
            <person name="Spatafora J.W."/>
            <person name="Yadav J.S."/>
            <person name="Aerts A."/>
            <person name="Benoit I."/>
            <person name="Boyd A."/>
            <person name="Carlson A."/>
            <person name="Copeland A."/>
            <person name="Coutinho P.M."/>
            <person name="de Vries R.P."/>
            <person name="Ferreira P."/>
            <person name="Findley K."/>
            <person name="Foster B."/>
            <person name="Gaskell J."/>
            <person name="Glotzer D."/>
            <person name="Gorecki P."/>
            <person name="Heitman J."/>
            <person name="Hesse C."/>
            <person name="Hori C."/>
            <person name="Igarashi K."/>
            <person name="Jurgens J.A."/>
            <person name="Kallen N."/>
            <person name="Kersten P."/>
            <person name="Kohler A."/>
            <person name="Kuees U."/>
            <person name="Kumar T.K.A."/>
            <person name="Kuo A."/>
            <person name="LaButti K."/>
            <person name="Larrondo L.F."/>
            <person name="Lindquist E."/>
            <person name="Ling A."/>
            <person name="Lombard V."/>
            <person name="Lucas S."/>
            <person name="Lundell T."/>
            <person name="Martin R."/>
            <person name="McLaughlin D.J."/>
            <person name="Morgenstern I."/>
            <person name="Morin E."/>
            <person name="Murat C."/>
            <person name="Nagy L.G."/>
            <person name="Nolan M."/>
            <person name="Ohm R.A."/>
            <person name="Patyshakuliyeva A."/>
            <person name="Rokas A."/>
            <person name="Ruiz-Duenas F.J."/>
            <person name="Sabat G."/>
            <person name="Salamov A."/>
            <person name="Samejima M."/>
            <person name="Schmutz J."/>
            <person name="Slot J.C."/>
            <person name="St John F."/>
            <person name="Stenlid J."/>
            <person name="Sun H."/>
            <person name="Sun S."/>
            <person name="Syed K."/>
            <person name="Tsang A."/>
            <person name="Wiebenga A."/>
            <person name="Young D."/>
            <person name="Pisabarro A."/>
            <person name="Eastwood D.C."/>
            <person name="Martin F."/>
            <person name="Cullen D."/>
            <person name="Grigoriev I.V."/>
            <person name="Hibbett D.S."/>
        </authorList>
    </citation>
    <scope>NUCLEOTIDE SEQUENCE [LARGE SCALE GENOMIC DNA]</scope>
    <source>
        <strain evidence="15 16">DJM-731 SS1</strain>
    </source>
</reference>
<dbReference type="Pfam" id="PF11865">
    <property type="entry name" value="mTOR_dom"/>
    <property type="match status" value="1"/>
</dbReference>
<keyword evidence="8" id="KW-0131">Cell cycle</keyword>
<keyword evidence="5 11" id="KW-0547">Nucleotide-binding</keyword>
<keyword evidence="4" id="KW-0677">Repeat</keyword>
<evidence type="ECO:0000259" key="12">
    <source>
        <dbReference type="PROSITE" id="PS50290"/>
    </source>
</evidence>
<dbReference type="InterPro" id="IPR003152">
    <property type="entry name" value="FATC_dom"/>
</dbReference>
<dbReference type="PROSITE" id="PS00916">
    <property type="entry name" value="PI3_4_KINASE_2"/>
    <property type="match status" value="1"/>
</dbReference>
<dbReference type="Pfam" id="PF00454">
    <property type="entry name" value="PI3_PI4_kinase"/>
    <property type="match status" value="1"/>
</dbReference>
<evidence type="ECO:0000256" key="3">
    <source>
        <dbReference type="ARBA" id="ARBA00022679"/>
    </source>
</evidence>
<evidence type="ECO:0000256" key="9">
    <source>
        <dbReference type="ARBA" id="ARBA00047899"/>
    </source>
</evidence>
<dbReference type="GO" id="GO:0106310">
    <property type="term" value="F:protein serine kinase activity"/>
    <property type="evidence" value="ECO:0007669"/>
    <property type="project" value="RHEA"/>
</dbReference>
<dbReference type="GO" id="GO:0004674">
    <property type="term" value="F:protein serine/threonine kinase activity"/>
    <property type="evidence" value="ECO:0007669"/>
    <property type="project" value="UniProtKB-KW"/>
</dbReference>
<comment type="catalytic activity">
    <reaction evidence="10">
        <text>L-seryl-[protein] + ATP = O-phospho-L-seryl-[protein] + ADP + H(+)</text>
        <dbReference type="Rhea" id="RHEA:17989"/>
        <dbReference type="Rhea" id="RHEA-COMP:9863"/>
        <dbReference type="Rhea" id="RHEA-COMP:11604"/>
        <dbReference type="ChEBI" id="CHEBI:15378"/>
        <dbReference type="ChEBI" id="CHEBI:29999"/>
        <dbReference type="ChEBI" id="CHEBI:30616"/>
        <dbReference type="ChEBI" id="CHEBI:83421"/>
        <dbReference type="ChEBI" id="CHEBI:456216"/>
        <dbReference type="EC" id="2.7.11.1"/>
    </reaction>
</comment>
<dbReference type="SMART" id="SM01343">
    <property type="entry name" value="FATC"/>
    <property type="match status" value="1"/>
</dbReference>
<dbReference type="SUPFAM" id="SSF56112">
    <property type="entry name" value="Protein kinase-like (PK-like)"/>
    <property type="match status" value="1"/>
</dbReference>
<dbReference type="PROSITE" id="PS00915">
    <property type="entry name" value="PI3_4_KINASE_1"/>
    <property type="match status" value="1"/>
</dbReference>
<dbReference type="InterPro" id="IPR003151">
    <property type="entry name" value="PIK-rel_kinase_FAT"/>
</dbReference>
<dbReference type="GO" id="GO:0031932">
    <property type="term" value="C:TORC2 complex"/>
    <property type="evidence" value="ECO:0007669"/>
    <property type="project" value="TreeGrafter"/>
</dbReference>